<comment type="function">
    <text evidence="8">Molecular chaperone. Has ATPase activity.</text>
</comment>
<feature type="binding site" evidence="9">
    <location>
        <begin position="124"/>
        <end position="129"/>
    </location>
    <ligand>
        <name>ATP</name>
        <dbReference type="ChEBI" id="CHEBI:30616"/>
    </ligand>
</feature>
<evidence type="ECO:0000256" key="7">
    <source>
        <dbReference type="ARBA" id="ARBA00023186"/>
    </source>
</evidence>
<dbReference type="Proteomes" id="UP000004090">
    <property type="component" value="Unassembled WGS sequence"/>
</dbReference>
<accession>A8REE4</accession>
<dbReference type="InterPro" id="IPR020575">
    <property type="entry name" value="Hsp90_N"/>
</dbReference>
<dbReference type="InterPro" id="IPR001404">
    <property type="entry name" value="Hsp90_fam"/>
</dbReference>
<evidence type="ECO:0000256" key="6">
    <source>
        <dbReference type="ARBA" id="ARBA00023016"/>
    </source>
</evidence>
<feature type="binding site" evidence="9">
    <location>
        <position position="34"/>
    </location>
    <ligand>
        <name>ATP</name>
        <dbReference type="ChEBI" id="CHEBI:30616"/>
    </ligand>
</feature>
<dbReference type="GO" id="GO:0005737">
    <property type="term" value="C:cytoplasm"/>
    <property type="evidence" value="ECO:0007669"/>
    <property type="project" value="UniProtKB-SubCell"/>
</dbReference>
<comment type="caution">
    <text evidence="12">The sequence shown here is derived from an EMBL/GenBank/DDBJ whole genome shotgun (WGS) entry which is preliminary data.</text>
</comment>
<evidence type="ECO:0000256" key="4">
    <source>
        <dbReference type="ARBA" id="ARBA00022741"/>
    </source>
</evidence>
<feature type="region of interest" description="C" evidence="8">
    <location>
        <begin position="569"/>
        <end position="648"/>
    </location>
</feature>
<evidence type="ECO:0000256" key="8">
    <source>
        <dbReference type="HAMAP-Rule" id="MF_00505"/>
    </source>
</evidence>
<dbReference type="STRING" id="428127.EUBDOL_01771"/>
<dbReference type="GO" id="GO:0140662">
    <property type="term" value="F:ATP-dependent protein folding chaperone"/>
    <property type="evidence" value="ECO:0007669"/>
    <property type="project" value="InterPro"/>
</dbReference>
<comment type="caution">
    <text evidence="8">Lacks conserved residue(s) required for the propagation of feature annotation.</text>
</comment>
<dbReference type="eggNOG" id="COG0326">
    <property type="taxonomic scope" value="Bacteria"/>
</dbReference>
<comment type="similarity">
    <text evidence="2 8">Belongs to the heat shock protein 90 family.</text>
</comment>
<feature type="binding site" evidence="9">
    <location>
        <position position="80"/>
    </location>
    <ligand>
        <name>ATP</name>
        <dbReference type="ChEBI" id="CHEBI:30616"/>
    </ligand>
</feature>
<dbReference type="PRINTS" id="PR00775">
    <property type="entry name" value="HEATSHOCK90"/>
</dbReference>
<dbReference type="GO" id="GO:0016887">
    <property type="term" value="F:ATP hydrolysis activity"/>
    <property type="evidence" value="ECO:0007669"/>
    <property type="project" value="InterPro"/>
</dbReference>
<keyword evidence="5 8" id="KW-0067">ATP-binding</keyword>
<name>A8REE4_9FIRM</name>
<feature type="binding site" evidence="9">
    <location>
        <begin position="100"/>
        <end position="101"/>
    </location>
    <ligand>
        <name>ATP</name>
        <dbReference type="ChEBI" id="CHEBI:30616"/>
    </ligand>
</feature>
<dbReference type="GO" id="GO:0051082">
    <property type="term" value="F:unfolded protein binding"/>
    <property type="evidence" value="ECO:0007669"/>
    <property type="project" value="UniProtKB-UniRule"/>
</dbReference>
<evidence type="ECO:0000256" key="3">
    <source>
        <dbReference type="ARBA" id="ARBA00022490"/>
    </source>
</evidence>
<evidence type="ECO:0000256" key="2">
    <source>
        <dbReference type="ARBA" id="ARBA00008239"/>
    </source>
</evidence>
<dbReference type="InterPro" id="IPR037196">
    <property type="entry name" value="HSP90_C"/>
</dbReference>
<feature type="binding site" evidence="9">
    <location>
        <position position="85"/>
    </location>
    <ligand>
        <name>ATP</name>
        <dbReference type="ChEBI" id="CHEBI:30616"/>
    </ligand>
</feature>
<dbReference type="GO" id="GO:0005524">
    <property type="term" value="F:ATP binding"/>
    <property type="evidence" value="ECO:0007669"/>
    <property type="project" value="UniProtKB-UniRule"/>
</dbReference>
<dbReference type="CDD" id="cd16927">
    <property type="entry name" value="HATPase_Hsp90-like"/>
    <property type="match status" value="1"/>
</dbReference>
<feature type="region of interest" description="A; substrate-binding" evidence="8">
    <location>
        <begin position="1"/>
        <end position="357"/>
    </location>
</feature>
<dbReference type="InterPro" id="IPR019805">
    <property type="entry name" value="Heat_shock_protein_90_CS"/>
</dbReference>
<dbReference type="InterPro" id="IPR003594">
    <property type="entry name" value="HATPase_dom"/>
</dbReference>
<dbReference type="NCBIfam" id="NF003555">
    <property type="entry name" value="PRK05218.1"/>
    <property type="match status" value="1"/>
</dbReference>
<keyword evidence="6 8" id="KW-0346">Stress response</keyword>
<proteinExistence type="inferred from homology"/>
<sequence length="648" mass="75052">MKMARKKQFKAESKRLLDLMINSIYTHKEIFLRELISNASDAIDKLYYQSLSENDSAVDRSAFKIHLDIDKENRALVISDNGIGMDKEELEENLGTIAKSGSLAFKEGLSEEEKKDEAVDIIGQFGVGFYSAFMVASRVEVLTKKYGSDTAYEWSSDAVDGYTIEEAQKDSCGTTITLYLKDNTDDDNYDEYLQQYEIERLVKKYSDYIRFPIEMMMETQKRVDEETAEGEEKPAEPKYETVLELKTLNSMIPLWKRNKSEITKEEYNEFYQDKFNDFHEPQRVIHTSVEGAVSFSTLMFIPGKAPYNYYQQDYKKGLQLYSRGVFIMDNAEELIPEHFRFVKGLVDSQDLSLNISREMLQHDRQLKVIANRIEKKIKSELLLMLRNEREEYEKFWNNFGLQIKFGVYNDYGMHKDLLQDLLLFYSSKEEKLVTLDEYVARMEEGQEFIYFMSGDKIENIDQMPTVKKVKDKGYEILYLTDNVDEFALQVLGSFKDKKFKNISQGDLNLDSEEEKKELEKKAEENKDLLGGIKEALGEKVKEVKISSRLVDDPVCLSSDDGMSFEMEKVLSAMPEGNPYGMKASRILEINPNHEIFKALQKVYADDANAVKDYAELLYDQALLIEGFPIENPTEFAKKICDFMVKASK</sequence>
<keyword evidence="4 8" id="KW-0547">Nucleotide-binding</keyword>
<evidence type="ECO:0000256" key="9">
    <source>
        <dbReference type="PIRSR" id="PIRSR002583-1"/>
    </source>
</evidence>
<dbReference type="Gene3D" id="1.20.120.790">
    <property type="entry name" value="Heat shock protein 90, C-terminal domain"/>
    <property type="match status" value="1"/>
</dbReference>
<feature type="binding site" evidence="9">
    <location>
        <position position="357"/>
    </location>
    <ligand>
        <name>ATP</name>
        <dbReference type="ChEBI" id="CHEBI:30616"/>
    </ligand>
</feature>
<dbReference type="Gene3D" id="3.30.565.10">
    <property type="entry name" value="Histidine kinase-like ATPase, C-terminal domain"/>
    <property type="match status" value="1"/>
</dbReference>
<reference evidence="12 13" key="1">
    <citation type="submission" date="2007-09" db="EMBL/GenBank/DDBJ databases">
        <title>Draft genome sequence of Eubacterium dolichum (DSM 3991).</title>
        <authorList>
            <person name="Sudarsanam P."/>
            <person name="Ley R."/>
            <person name="Guruge J."/>
            <person name="Turnbaugh P.J."/>
            <person name="Mahowald M."/>
            <person name="Liep D."/>
            <person name="Gordon J."/>
        </authorList>
    </citation>
    <scope>NUCLEOTIDE SEQUENCE [LARGE SCALE GENOMIC DNA]</scope>
    <source>
        <strain evidence="12 13">DSM 3991</strain>
    </source>
</reference>
<feature type="domain" description="Histidine kinase/HSP90-like ATPase" evidence="11">
    <location>
        <begin position="27"/>
        <end position="184"/>
    </location>
</feature>
<protein>
    <recommendedName>
        <fullName evidence="8">Chaperone protein HtpG</fullName>
    </recommendedName>
    <alternativeName>
        <fullName evidence="8">Heat shock protein HtpG</fullName>
    </alternativeName>
    <alternativeName>
        <fullName evidence="8">High temperature protein G</fullName>
    </alternativeName>
</protein>
<keyword evidence="7 8" id="KW-0143">Chaperone</keyword>
<dbReference type="FunFam" id="3.30.565.10:FF:000009">
    <property type="entry name" value="Molecular chaperone HtpG"/>
    <property type="match status" value="1"/>
</dbReference>
<feature type="binding site" evidence="9">
    <location>
        <position position="38"/>
    </location>
    <ligand>
        <name>ATP</name>
        <dbReference type="ChEBI" id="CHEBI:30616"/>
    </ligand>
</feature>
<dbReference type="Pfam" id="PF00183">
    <property type="entry name" value="HSP90"/>
    <property type="match status" value="1"/>
</dbReference>
<feature type="binding site" evidence="9">
    <location>
        <position position="99"/>
    </location>
    <ligand>
        <name>ATP</name>
        <dbReference type="ChEBI" id="CHEBI:30616"/>
    </ligand>
</feature>
<gene>
    <name evidence="8" type="primary">htpG</name>
    <name evidence="12" type="ORF">EUBDOL_01771</name>
</gene>
<feature type="coiled-coil region" evidence="10">
    <location>
        <begin position="508"/>
        <end position="535"/>
    </location>
</feature>
<dbReference type="PANTHER" id="PTHR11528">
    <property type="entry name" value="HEAT SHOCK PROTEIN 90 FAMILY MEMBER"/>
    <property type="match status" value="1"/>
</dbReference>
<evidence type="ECO:0000259" key="11">
    <source>
        <dbReference type="SMART" id="SM00387"/>
    </source>
</evidence>
<feature type="binding site" evidence="9">
    <location>
        <position position="93"/>
    </location>
    <ligand>
        <name>ATP</name>
        <dbReference type="ChEBI" id="CHEBI:30616"/>
    </ligand>
</feature>
<evidence type="ECO:0000313" key="13">
    <source>
        <dbReference type="Proteomes" id="UP000004090"/>
    </source>
</evidence>
<keyword evidence="3 8" id="KW-0963">Cytoplasm</keyword>
<reference evidence="12 13" key="2">
    <citation type="submission" date="2007-09" db="EMBL/GenBank/DDBJ databases">
        <authorList>
            <person name="Fulton L."/>
            <person name="Clifton S."/>
            <person name="Fulton B."/>
            <person name="Xu J."/>
            <person name="Minx P."/>
            <person name="Pepin K.H."/>
            <person name="Johnson M."/>
            <person name="Thiruvilangam P."/>
            <person name="Bhonagiri V."/>
            <person name="Nash W.E."/>
            <person name="Mardis E.R."/>
            <person name="Wilson R.K."/>
        </authorList>
    </citation>
    <scope>NUCLEOTIDE SEQUENCE [LARGE SCALE GENOMIC DNA]</scope>
    <source>
        <strain evidence="12 13">DSM 3991</strain>
    </source>
</reference>
<dbReference type="Gene3D" id="3.40.50.11260">
    <property type="match status" value="1"/>
</dbReference>
<dbReference type="InterPro" id="IPR036890">
    <property type="entry name" value="HATPase_C_sf"/>
</dbReference>
<feature type="binding site" evidence="9">
    <location>
        <position position="174"/>
    </location>
    <ligand>
        <name>ATP</name>
        <dbReference type="ChEBI" id="CHEBI:30616"/>
    </ligand>
</feature>
<dbReference type="PIRSF" id="PIRSF002583">
    <property type="entry name" value="Hsp90"/>
    <property type="match status" value="1"/>
</dbReference>
<dbReference type="SUPFAM" id="SSF110942">
    <property type="entry name" value="HSP90 C-terminal domain"/>
    <property type="match status" value="1"/>
</dbReference>
<dbReference type="InterPro" id="IPR020568">
    <property type="entry name" value="Ribosomal_Su5_D2-typ_SF"/>
</dbReference>
<evidence type="ECO:0000313" key="12">
    <source>
        <dbReference type="EMBL" id="EDP10521.1"/>
    </source>
</evidence>
<evidence type="ECO:0000256" key="5">
    <source>
        <dbReference type="ARBA" id="ARBA00022840"/>
    </source>
</evidence>
<dbReference type="HAMAP" id="MF_00505">
    <property type="entry name" value="HSP90"/>
    <property type="match status" value="1"/>
</dbReference>
<keyword evidence="10" id="KW-0175">Coiled coil</keyword>
<dbReference type="Pfam" id="PF13589">
    <property type="entry name" value="HATPase_c_3"/>
    <property type="match status" value="1"/>
</dbReference>
<organism evidence="12 13">
    <name type="scientific">Amedibacillus dolichus DSM 3991</name>
    <dbReference type="NCBI Taxonomy" id="428127"/>
    <lineage>
        <taxon>Bacteria</taxon>
        <taxon>Bacillati</taxon>
        <taxon>Bacillota</taxon>
        <taxon>Erysipelotrichia</taxon>
        <taxon>Erysipelotrichales</taxon>
        <taxon>Erysipelotrichaceae</taxon>
        <taxon>Amedibacillus</taxon>
    </lineage>
</organism>
<dbReference type="EMBL" id="ABAW02000024">
    <property type="protein sequence ID" value="EDP10521.1"/>
    <property type="molecule type" value="Genomic_DNA"/>
</dbReference>
<dbReference type="SUPFAM" id="SSF55874">
    <property type="entry name" value="ATPase domain of HSP90 chaperone/DNA topoisomerase II/histidine kinase"/>
    <property type="match status" value="1"/>
</dbReference>
<dbReference type="AlphaFoldDB" id="A8REE4"/>
<dbReference type="SUPFAM" id="SSF54211">
    <property type="entry name" value="Ribosomal protein S5 domain 2-like"/>
    <property type="match status" value="1"/>
</dbReference>
<dbReference type="HOGENOM" id="CLU_006684_3_0_9"/>
<comment type="subunit">
    <text evidence="8">Homodimer.</text>
</comment>
<comment type="subcellular location">
    <subcellularLocation>
        <location evidence="1 8">Cytoplasm</location>
    </subcellularLocation>
</comment>
<dbReference type="Gene3D" id="3.30.230.80">
    <property type="match status" value="1"/>
</dbReference>
<evidence type="ECO:0000256" key="10">
    <source>
        <dbReference type="SAM" id="Coils"/>
    </source>
</evidence>
<evidence type="ECO:0000256" key="1">
    <source>
        <dbReference type="ARBA" id="ARBA00004496"/>
    </source>
</evidence>
<dbReference type="SMART" id="SM00387">
    <property type="entry name" value="HATPase_c"/>
    <property type="match status" value="1"/>
</dbReference>
<dbReference type="PROSITE" id="PS00298">
    <property type="entry name" value="HSP90"/>
    <property type="match status" value="1"/>
</dbReference>